<dbReference type="STRING" id="1486262.TM49_14230"/>
<evidence type="ECO:0000313" key="4">
    <source>
        <dbReference type="Proteomes" id="UP000032611"/>
    </source>
</evidence>
<dbReference type="PANTHER" id="PTHR30466">
    <property type="entry name" value="FLAVIN REDUCTASE"/>
    <property type="match status" value="1"/>
</dbReference>
<dbReference type="InterPro" id="IPR002563">
    <property type="entry name" value="Flavin_Rdtase-like_dom"/>
</dbReference>
<evidence type="ECO:0000259" key="2">
    <source>
        <dbReference type="SMART" id="SM00903"/>
    </source>
</evidence>
<dbReference type="GO" id="GO:0042602">
    <property type="term" value="F:riboflavin reductase (NADPH) activity"/>
    <property type="evidence" value="ECO:0007669"/>
    <property type="project" value="TreeGrafter"/>
</dbReference>
<dbReference type="GO" id="GO:0010181">
    <property type="term" value="F:FMN binding"/>
    <property type="evidence" value="ECO:0007669"/>
    <property type="project" value="InterPro"/>
</dbReference>
<reference evidence="3 4" key="1">
    <citation type="journal article" date="2015" name="Genome Announc.">
        <title>Complete genome sequence of Martelella endophytica YC6887, which has antifungal activity associated with a halophyte.</title>
        <authorList>
            <person name="Khan A."/>
            <person name="Khan H."/>
            <person name="Chung E.J."/>
            <person name="Hossain M.T."/>
            <person name="Chung Y.R."/>
        </authorList>
    </citation>
    <scope>NUCLEOTIDE SEQUENCE [LARGE SCALE GENOMIC DNA]</scope>
    <source>
        <strain evidence="3">YC6887</strain>
    </source>
</reference>
<dbReference type="InterPro" id="IPR050268">
    <property type="entry name" value="NADH-dep_flavin_reductase"/>
</dbReference>
<dbReference type="GO" id="GO:0006208">
    <property type="term" value="P:pyrimidine nucleobase catabolic process"/>
    <property type="evidence" value="ECO:0007669"/>
    <property type="project" value="TreeGrafter"/>
</dbReference>
<accession>A0A0D5LRK2</accession>
<feature type="domain" description="Flavin reductase like" evidence="2">
    <location>
        <begin position="15"/>
        <end position="162"/>
    </location>
</feature>
<name>A0A0D5LRK2_MAREN</name>
<evidence type="ECO:0000256" key="1">
    <source>
        <dbReference type="ARBA" id="ARBA00023002"/>
    </source>
</evidence>
<dbReference type="KEGG" id="mey:TM49_14230"/>
<dbReference type="OrthoDB" id="9789254at2"/>
<dbReference type="RefSeq" id="WP_045682209.1">
    <property type="nucleotide sequence ID" value="NZ_CP010803.1"/>
</dbReference>
<evidence type="ECO:0000313" key="3">
    <source>
        <dbReference type="EMBL" id="AJY46570.1"/>
    </source>
</evidence>
<sequence>MHDENSSPKTYRDAMARYAGHVQIVTTAAGGMMRGVTATACTSVSDAPPTVLACVNRHNPRNGLFAEAGNFAINTLGTRHRALADAFSGLGGLSTEQRFAEATWDLSGSGAPVLVGALASFDCRLIEAREVASHWILIGEVIGVRLGDADKPLIYFDRGYCSM</sequence>
<dbReference type="Gene3D" id="2.30.110.10">
    <property type="entry name" value="Electron Transport, Fmn-binding Protein, Chain A"/>
    <property type="match status" value="1"/>
</dbReference>
<dbReference type="HOGENOM" id="CLU_059021_2_2_5"/>
<dbReference type="Proteomes" id="UP000032611">
    <property type="component" value="Chromosome"/>
</dbReference>
<keyword evidence="1" id="KW-0560">Oxidoreductase</keyword>
<dbReference type="Pfam" id="PF01613">
    <property type="entry name" value="Flavin_Reduct"/>
    <property type="match status" value="1"/>
</dbReference>
<protein>
    <submittedName>
        <fullName evidence="3">4-hydroxyphenylacetate 3-monooxygenase</fullName>
    </submittedName>
</protein>
<dbReference type="GO" id="GO:0004497">
    <property type="term" value="F:monooxygenase activity"/>
    <property type="evidence" value="ECO:0007669"/>
    <property type="project" value="UniProtKB-KW"/>
</dbReference>
<dbReference type="SMART" id="SM00903">
    <property type="entry name" value="Flavin_Reduct"/>
    <property type="match status" value="1"/>
</dbReference>
<dbReference type="EMBL" id="CP010803">
    <property type="protein sequence ID" value="AJY46570.1"/>
    <property type="molecule type" value="Genomic_DNA"/>
</dbReference>
<keyword evidence="3" id="KW-0503">Monooxygenase</keyword>
<dbReference type="SUPFAM" id="SSF50475">
    <property type="entry name" value="FMN-binding split barrel"/>
    <property type="match status" value="1"/>
</dbReference>
<dbReference type="AlphaFoldDB" id="A0A0D5LRK2"/>
<dbReference type="PATRIC" id="fig|1486262.3.peg.2942"/>
<keyword evidence="4" id="KW-1185">Reference proteome</keyword>
<dbReference type="PANTHER" id="PTHR30466:SF1">
    <property type="entry name" value="FMN REDUCTASE (NADH) RUTF"/>
    <property type="match status" value="1"/>
</dbReference>
<dbReference type="InterPro" id="IPR012349">
    <property type="entry name" value="Split_barrel_FMN-bd"/>
</dbReference>
<proteinExistence type="predicted"/>
<gene>
    <name evidence="3" type="ORF">TM49_14230</name>
</gene>
<organism evidence="3 4">
    <name type="scientific">Martelella endophytica</name>
    <dbReference type="NCBI Taxonomy" id="1486262"/>
    <lineage>
        <taxon>Bacteria</taxon>
        <taxon>Pseudomonadati</taxon>
        <taxon>Pseudomonadota</taxon>
        <taxon>Alphaproteobacteria</taxon>
        <taxon>Hyphomicrobiales</taxon>
        <taxon>Aurantimonadaceae</taxon>
        <taxon>Martelella</taxon>
    </lineage>
</organism>